<feature type="domain" description="RNA polymerase sigma factor 70 region 4 type 2" evidence="3">
    <location>
        <begin position="113"/>
        <end position="161"/>
    </location>
</feature>
<proteinExistence type="predicted"/>
<feature type="domain" description="RNA polymerase sigma-70 region 2" evidence="2">
    <location>
        <begin position="6"/>
        <end position="71"/>
    </location>
</feature>
<dbReference type="Proteomes" id="UP000245202">
    <property type="component" value="Unassembled WGS sequence"/>
</dbReference>
<organism evidence="4 5">
    <name type="scientific">Paenibacillus agaridevorans</name>
    <dbReference type="NCBI Taxonomy" id="171404"/>
    <lineage>
        <taxon>Bacteria</taxon>
        <taxon>Bacillati</taxon>
        <taxon>Bacillota</taxon>
        <taxon>Bacilli</taxon>
        <taxon>Bacillales</taxon>
        <taxon>Paenibacillaceae</taxon>
        <taxon>Paenibacillus</taxon>
    </lineage>
</organism>
<dbReference type="InterPro" id="IPR032710">
    <property type="entry name" value="NTF2-like_dom_sf"/>
</dbReference>
<evidence type="ECO:0000259" key="2">
    <source>
        <dbReference type="Pfam" id="PF04542"/>
    </source>
</evidence>
<comment type="caution">
    <text evidence="4">The sequence shown here is derived from an EMBL/GenBank/DDBJ whole genome shotgun (WGS) entry which is preliminary data.</text>
</comment>
<dbReference type="SUPFAM" id="SSF54427">
    <property type="entry name" value="NTF2-like"/>
    <property type="match status" value="1"/>
</dbReference>
<gene>
    <name evidence="4" type="ORF">PAT3040_07249</name>
</gene>
<keyword evidence="5" id="KW-1185">Reference proteome</keyword>
<dbReference type="InterPro" id="IPR007627">
    <property type="entry name" value="RNA_pol_sigma70_r2"/>
</dbReference>
<name>A0A2R5F704_9BACL</name>
<protein>
    <submittedName>
        <fullName evidence="4">RNA polymerase sigma factor SigJ</fullName>
    </submittedName>
</protein>
<dbReference type="NCBIfam" id="NF007214">
    <property type="entry name" value="PRK09636.1"/>
    <property type="match status" value="1"/>
</dbReference>
<evidence type="ECO:0000313" key="5">
    <source>
        <dbReference type="Proteomes" id="UP000245202"/>
    </source>
</evidence>
<dbReference type="InterPro" id="IPR013249">
    <property type="entry name" value="RNA_pol_sigma70_r4_t2"/>
</dbReference>
<dbReference type="EMBL" id="BDQX01000458">
    <property type="protein sequence ID" value="GBG12374.1"/>
    <property type="molecule type" value="Genomic_DNA"/>
</dbReference>
<dbReference type="GO" id="GO:0016987">
    <property type="term" value="F:sigma factor activity"/>
    <property type="evidence" value="ECO:0007669"/>
    <property type="project" value="InterPro"/>
</dbReference>
<dbReference type="NCBIfam" id="TIGR02937">
    <property type="entry name" value="sigma70-ECF"/>
    <property type="match status" value="1"/>
</dbReference>
<dbReference type="RefSeq" id="WP_108996373.1">
    <property type="nucleotide sequence ID" value="NZ_BDQX01000458.1"/>
</dbReference>
<dbReference type="SUPFAM" id="SSF88946">
    <property type="entry name" value="Sigma2 domain of RNA polymerase sigma factors"/>
    <property type="match status" value="1"/>
</dbReference>
<comment type="subunit">
    <text evidence="1">Interacts transiently with the RNA polymerase catalytic core formed by RpoA, RpoB, RpoC and RpoZ (2 alpha, 1 beta, 1 beta' and 1 omega subunit) to form the RNA polymerase holoenzyme that can initiate transcription.</text>
</comment>
<accession>A0A2R5F704</accession>
<dbReference type="InterPro" id="IPR013325">
    <property type="entry name" value="RNA_pol_sigma_r2"/>
</dbReference>
<dbReference type="InterPro" id="IPR013324">
    <property type="entry name" value="RNA_pol_sigma_r3/r4-like"/>
</dbReference>
<dbReference type="InterPro" id="IPR052704">
    <property type="entry name" value="ECF_Sigma-70_Domain"/>
</dbReference>
<dbReference type="PANTHER" id="PTHR30173">
    <property type="entry name" value="SIGMA 19 FACTOR"/>
    <property type="match status" value="1"/>
</dbReference>
<sequence length="299" mass="33807">MDIESLYKEHRAELFALSYRMLGSVMDAEDIVQETFIAYGQSLSVEPVRNVRAYLYRIATNRCLDLFRSSAKKRELYVGPWLPEPLLGDFNGGATGGEDPALAYERSESMSTAYLMLLQQLNAVERAIFLLRELYQYSYEDISEIVGKHAANCRQIYHRAHKSIRDSKGEHPTAEVAESLVKSFVQSVFKGDQSRILELVSDNIVFLSDGGGKVRAAQVPVRGAKAVLSLLQNLLVMYDATYQFDYVWMNGTPGLRFDFDDGNRYIYSFGFRDGVIDHIYCICNPDKLGHVPPLNNGNQ</sequence>
<evidence type="ECO:0000259" key="3">
    <source>
        <dbReference type="Pfam" id="PF08281"/>
    </source>
</evidence>
<dbReference type="Pfam" id="PF08281">
    <property type="entry name" value="Sigma70_r4_2"/>
    <property type="match status" value="1"/>
</dbReference>
<dbReference type="Pfam" id="PF04542">
    <property type="entry name" value="Sigma70_r2"/>
    <property type="match status" value="1"/>
</dbReference>
<dbReference type="PANTHER" id="PTHR30173:SF36">
    <property type="entry name" value="ECF RNA POLYMERASE SIGMA FACTOR SIGJ"/>
    <property type="match status" value="1"/>
</dbReference>
<dbReference type="Gene3D" id="1.10.10.10">
    <property type="entry name" value="Winged helix-like DNA-binding domain superfamily/Winged helix DNA-binding domain"/>
    <property type="match status" value="1"/>
</dbReference>
<dbReference type="InterPro" id="IPR014284">
    <property type="entry name" value="RNA_pol_sigma-70_dom"/>
</dbReference>
<dbReference type="SUPFAM" id="SSF88659">
    <property type="entry name" value="Sigma3 and sigma4 domains of RNA polymerase sigma factors"/>
    <property type="match status" value="1"/>
</dbReference>
<evidence type="ECO:0000313" key="4">
    <source>
        <dbReference type="EMBL" id="GBG12374.1"/>
    </source>
</evidence>
<dbReference type="Gene3D" id="1.10.1740.10">
    <property type="match status" value="1"/>
</dbReference>
<reference evidence="4 5" key="1">
    <citation type="submission" date="2017-08" db="EMBL/GenBank/DDBJ databases">
        <title>Substantial Increase in Enzyme Production by Combined Drug-Resistance Mutations in Paenibacillus agaridevorans.</title>
        <authorList>
            <person name="Tanaka Y."/>
            <person name="Funane K."/>
            <person name="Hosaka T."/>
            <person name="Shiwa Y."/>
            <person name="Fujita N."/>
            <person name="Miyazaki T."/>
            <person name="Yoshikawa H."/>
            <person name="Murakami K."/>
            <person name="Kasahara K."/>
            <person name="Inaoka T."/>
            <person name="Hiraga Y."/>
            <person name="Ochi K."/>
        </authorList>
    </citation>
    <scope>NUCLEOTIDE SEQUENCE [LARGE SCALE GENOMIC DNA]</scope>
    <source>
        <strain evidence="4 5">T-3040</strain>
    </source>
</reference>
<dbReference type="AlphaFoldDB" id="A0A2R5F704"/>
<dbReference type="GO" id="GO:0003677">
    <property type="term" value="F:DNA binding"/>
    <property type="evidence" value="ECO:0007669"/>
    <property type="project" value="InterPro"/>
</dbReference>
<dbReference type="InterPro" id="IPR036388">
    <property type="entry name" value="WH-like_DNA-bd_sf"/>
</dbReference>
<dbReference type="GO" id="GO:0006352">
    <property type="term" value="P:DNA-templated transcription initiation"/>
    <property type="evidence" value="ECO:0007669"/>
    <property type="project" value="InterPro"/>
</dbReference>
<evidence type="ECO:0000256" key="1">
    <source>
        <dbReference type="ARBA" id="ARBA00011344"/>
    </source>
</evidence>